<dbReference type="Proteomes" id="UP001162164">
    <property type="component" value="Unassembled WGS sequence"/>
</dbReference>
<accession>A0ABQ9JP05</accession>
<evidence type="ECO:0000313" key="1">
    <source>
        <dbReference type="EMBL" id="KAJ8979983.1"/>
    </source>
</evidence>
<sequence>MILLEGFWMSADSTTYCYSNLLPGISNRNGMSAVYNGDIIKIGDAQIGQLSKISMFYTGHVHICTQLPIYTNLLQCWINSARGPLV</sequence>
<comment type="caution">
    <text evidence="1">The sequence shown here is derived from an EMBL/GenBank/DDBJ whole genome shotgun (WGS) entry which is preliminary data.</text>
</comment>
<dbReference type="EMBL" id="JAPWTJ010000298">
    <property type="protein sequence ID" value="KAJ8979983.1"/>
    <property type="molecule type" value="Genomic_DNA"/>
</dbReference>
<keyword evidence="2" id="KW-1185">Reference proteome</keyword>
<evidence type="ECO:0000313" key="2">
    <source>
        <dbReference type="Proteomes" id="UP001162164"/>
    </source>
</evidence>
<name>A0ABQ9JP05_9CUCU</name>
<protein>
    <submittedName>
        <fullName evidence="1">Uncharacterized protein</fullName>
    </submittedName>
</protein>
<gene>
    <name evidence="1" type="ORF">NQ317_013732</name>
</gene>
<proteinExistence type="predicted"/>
<organism evidence="1 2">
    <name type="scientific">Molorchus minor</name>
    <dbReference type="NCBI Taxonomy" id="1323400"/>
    <lineage>
        <taxon>Eukaryota</taxon>
        <taxon>Metazoa</taxon>
        <taxon>Ecdysozoa</taxon>
        <taxon>Arthropoda</taxon>
        <taxon>Hexapoda</taxon>
        <taxon>Insecta</taxon>
        <taxon>Pterygota</taxon>
        <taxon>Neoptera</taxon>
        <taxon>Endopterygota</taxon>
        <taxon>Coleoptera</taxon>
        <taxon>Polyphaga</taxon>
        <taxon>Cucujiformia</taxon>
        <taxon>Chrysomeloidea</taxon>
        <taxon>Cerambycidae</taxon>
        <taxon>Lamiinae</taxon>
        <taxon>Monochamini</taxon>
        <taxon>Molorchus</taxon>
    </lineage>
</organism>
<reference evidence="1" key="1">
    <citation type="journal article" date="2023" name="Insect Mol. Biol.">
        <title>Genome sequencing provides insights into the evolution of gene families encoding plant cell wall-degrading enzymes in longhorned beetles.</title>
        <authorList>
            <person name="Shin N.R."/>
            <person name="Okamura Y."/>
            <person name="Kirsch R."/>
            <person name="Pauchet Y."/>
        </authorList>
    </citation>
    <scope>NUCLEOTIDE SEQUENCE</scope>
    <source>
        <strain evidence="1">MMC_N1</strain>
    </source>
</reference>